<evidence type="ECO:0000313" key="1">
    <source>
        <dbReference type="EMBL" id="GBM68150.1"/>
    </source>
</evidence>
<proteinExistence type="predicted"/>
<evidence type="ECO:0000313" key="3">
    <source>
        <dbReference type="Proteomes" id="UP000499080"/>
    </source>
</evidence>
<comment type="caution">
    <text evidence="1">The sequence shown here is derived from an EMBL/GenBank/DDBJ whole genome shotgun (WGS) entry which is preliminary data.</text>
</comment>
<dbReference type="Proteomes" id="UP000499080">
    <property type="component" value="Unassembled WGS sequence"/>
</dbReference>
<name>A0A4Y2HS89_ARAVE</name>
<keyword evidence="3" id="KW-1185">Reference proteome</keyword>
<dbReference type="EMBL" id="BGPR01002124">
    <property type="protein sequence ID" value="GBM68150.1"/>
    <property type="molecule type" value="Genomic_DNA"/>
</dbReference>
<reference evidence="1 3" key="1">
    <citation type="journal article" date="2019" name="Sci. Rep.">
        <title>Orb-weaving spider Araneus ventricosus genome elucidates the spidroin gene catalogue.</title>
        <authorList>
            <person name="Kono N."/>
            <person name="Nakamura H."/>
            <person name="Ohtoshi R."/>
            <person name="Moran D.A.P."/>
            <person name="Shinohara A."/>
            <person name="Yoshida Y."/>
            <person name="Fujiwara M."/>
            <person name="Mori M."/>
            <person name="Tomita M."/>
            <person name="Arakawa K."/>
        </authorList>
    </citation>
    <scope>NUCLEOTIDE SEQUENCE [LARGE SCALE GENOMIC DNA]</scope>
</reference>
<organism evidence="1 3">
    <name type="scientific">Araneus ventricosus</name>
    <name type="common">Orbweaver spider</name>
    <name type="synonym">Epeira ventricosa</name>
    <dbReference type="NCBI Taxonomy" id="182803"/>
    <lineage>
        <taxon>Eukaryota</taxon>
        <taxon>Metazoa</taxon>
        <taxon>Ecdysozoa</taxon>
        <taxon>Arthropoda</taxon>
        <taxon>Chelicerata</taxon>
        <taxon>Arachnida</taxon>
        <taxon>Araneae</taxon>
        <taxon>Araneomorphae</taxon>
        <taxon>Entelegynae</taxon>
        <taxon>Araneoidea</taxon>
        <taxon>Araneidae</taxon>
        <taxon>Araneus</taxon>
    </lineage>
</organism>
<evidence type="ECO:0000313" key="2">
    <source>
        <dbReference type="EMBL" id="GBM71801.1"/>
    </source>
</evidence>
<protein>
    <submittedName>
        <fullName evidence="1">Uncharacterized protein</fullName>
    </submittedName>
</protein>
<accession>A0A4Y2HS89</accession>
<dbReference type="AlphaFoldDB" id="A0A4Y2HS89"/>
<sequence length="81" mass="9040">MSAGNAFSCFGDAFLPRLWVEKLIVTRVLSRVLHPWLVSFFRVSAGLRWILAGDSVSSELEAQHDREELLNPGKVMGVTPQ</sequence>
<dbReference type="EMBL" id="BGPR01002336">
    <property type="protein sequence ID" value="GBM71801.1"/>
    <property type="molecule type" value="Genomic_DNA"/>
</dbReference>
<gene>
    <name evidence="1" type="ORF">AVEN_16433_1</name>
    <name evidence="2" type="ORF">AVEN_7442_1</name>
</gene>